<evidence type="ECO:0000313" key="3">
    <source>
        <dbReference type="EMBL" id="GAI91287.1"/>
    </source>
</evidence>
<proteinExistence type="predicted"/>
<keyword evidence="1" id="KW-1133">Transmembrane helix</keyword>
<protein>
    <recommendedName>
        <fullName evidence="2">MrpA C-terminal/MbhE domain-containing protein</fullName>
    </recommendedName>
</protein>
<dbReference type="EMBL" id="BARW01024390">
    <property type="protein sequence ID" value="GAI91287.1"/>
    <property type="molecule type" value="Genomic_DNA"/>
</dbReference>
<dbReference type="Pfam" id="PF20501">
    <property type="entry name" value="MbhE"/>
    <property type="match status" value="1"/>
</dbReference>
<dbReference type="AlphaFoldDB" id="X1SE42"/>
<accession>X1SE42</accession>
<dbReference type="InterPro" id="IPR046806">
    <property type="entry name" value="MrpA_C/MbhE"/>
</dbReference>
<sequence length="82" mass="9167">MKRVFPLVVLLALAVLLIWGIELSSPAPRVPTRYYIEYGREETGAINLVSAIYLGYRAFDTFGETLVLLLAVFGVAMLFKKT</sequence>
<name>X1SE42_9ZZZZ</name>
<feature type="transmembrane region" description="Helical" evidence="1">
    <location>
        <begin position="61"/>
        <end position="79"/>
    </location>
</feature>
<organism evidence="3">
    <name type="scientific">marine sediment metagenome</name>
    <dbReference type="NCBI Taxonomy" id="412755"/>
    <lineage>
        <taxon>unclassified sequences</taxon>
        <taxon>metagenomes</taxon>
        <taxon>ecological metagenomes</taxon>
    </lineage>
</organism>
<evidence type="ECO:0000256" key="1">
    <source>
        <dbReference type="SAM" id="Phobius"/>
    </source>
</evidence>
<evidence type="ECO:0000259" key="2">
    <source>
        <dbReference type="Pfam" id="PF20501"/>
    </source>
</evidence>
<feature type="domain" description="MrpA C-terminal/MbhE" evidence="2">
    <location>
        <begin position="23"/>
        <end position="79"/>
    </location>
</feature>
<keyword evidence="1" id="KW-0472">Membrane</keyword>
<gene>
    <name evidence="3" type="ORF">S12H4_40214</name>
</gene>
<reference evidence="3" key="1">
    <citation type="journal article" date="2014" name="Front. Microbiol.">
        <title>High frequency of phylogenetically diverse reductive dehalogenase-homologous genes in deep subseafloor sedimentary metagenomes.</title>
        <authorList>
            <person name="Kawai M."/>
            <person name="Futagami T."/>
            <person name="Toyoda A."/>
            <person name="Takaki Y."/>
            <person name="Nishi S."/>
            <person name="Hori S."/>
            <person name="Arai W."/>
            <person name="Tsubouchi T."/>
            <person name="Morono Y."/>
            <person name="Uchiyama I."/>
            <person name="Ito T."/>
            <person name="Fujiyama A."/>
            <person name="Inagaki F."/>
            <person name="Takami H."/>
        </authorList>
    </citation>
    <scope>NUCLEOTIDE SEQUENCE</scope>
    <source>
        <strain evidence="3">Expedition CK06-06</strain>
    </source>
</reference>
<comment type="caution">
    <text evidence="3">The sequence shown here is derived from an EMBL/GenBank/DDBJ whole genome shotgun (WGS) entry which is preliminary data.</text>
</comment>
<keyword evidence="1" id="KW-0812">Transmembrane</keyword>